<gene>
    <name evidence="1" type="ORF">B7Z12_20490</name>
</gene>
<organism evidence="1 2">
    <name type="scientific">Caulobacter vibrioides</name>
    <name type="common">Caulobacter crescentus</name>
    <dbReference type="NCBI Taxonomy" id="155892"/>
    <lineage>
        <taxon>Bacteria</taxon>
        <taxon>Pseudomonadati</taxon>
        <taxon>Pseudomonadota</taxon>
        <taxon>Alphaproteobacteria</taxon>
        <taxon>Caulobacterales</taxon>
        <taxon>Caulobacteraceae</taxon>
        <taxon>Caulobacter</taxon>
    </lineage>
</organism>
<evidence type="ECO:0000313" key="2">
    <source>
        <dbReference type="Proteomes" id="UP000215616"/>
    </source>
</evidence>
<accession>A0A258CRU2</accession>
<evidence type="ECO:0000313" key="1">
    <source>
        <dbReference type="EMBL" id="OYW98073.1"/>
    </source>
</evidence>
<dbReference type="AlphaFoldDB" id="A0A258CRU2"/>
<feature type="non-terminal residue" evidence="1">
    <location>
        <position position="1"/>
    </location>
</feature>
<comment type="caution">
    <text evidence="1">The sequence shown here is derived from an EMBL/GenBank/DDBJ whole genome shotgun (WGS) entry which is preliminary data.</text>
</comment>
<reference evidence="1 2" key="1">
    <citation type="submission" date="2017-03" db="EMBL/GenBank/DDBJ databases">
        <title>Lifting the veil on microbial sulfur biogeochemistry in mining wastewaters.</title>
        <authorList>
            <person name="Kantor R.S."/>
            <person name="Colenbrander Nelson T."/>
            <person name="Marshall S."/>
            <person name="Bennett D."/>
            <person name="Apte S."/>
            <person name="Camacho D."/>
            <person name="Thomas B.C."/>
            <person name="Warren L.A."/>
            <person name="Banfield J.F."/>
        </authorList>
    </citation>
    <scope>NUCLEOTIDE SEQUENCE [LARGE SCALE GENOMIC DNA]</scope>
    <source>
        <strain evidence="1">32-67-7</strain>
    </source>
</reference>
<dbReference type="Proteomes" id="UP000215616">
    <property type="component" value="Unassembled WGS sequence"/>
</dbReference>
<dbReference type="EMBL" id="NCDQ01000554">
    <property type="protein sequence ID" value="OYW98073.1"/>
    <property type="molecule type" value="Genomic_DNA"/>
</dbReference>
<sequence>INARPDRMHSPMALVPVTPQVAVLWFSPISYPSFPEGVSLLLTGEEVSRFNEIVQIYACDYLFHVGEPPELHEAFKERQHYIVCTNGSNHRTPVVDGWMNEVLEVWEYG</sequence>
<name>A0A258CRU2_CAUVI</name>
<protein>
    <submittedName>
        <fullName evidence="1">Uncharacterized protein</fullName>
    </submittedName>
</protein>
<proteinExistence type="predicted"/>